<dbReference type="SMART" id="SM00421">
    <property type="entry name" value="HTH_LUXR"/>
    <property type="match status" value="1"/>
</dbReference>
<evidence type="ECO:0000256" key="2">
    <source>
        <dbReference type="ARBA" id="ARBA00022840"/>
    </source>
</evidence>
<keyword evidence="6" id="KW-1185">Reference proteome</keyword>
<reference evidence="5" key="1">
    <citation type="submission" date="2022-01" db="EMBL/GenBank/DDBJ databases">
        <title>Genome-Based Taxonomic Classification of the Phylum Actinobacteria.</title>
        <authorList>
            <person name="Gao Y."/>
        </authorList>
    </citation>
    <scope>NUCLEOTIDE SEQUENCE</scope>
    <source>
        <strain evidence="5">KLBMP 8922</strain>
    </source>
</reference>
<dbReference type="PANTHER" id="PTHR16305">
    <property type="entry name" value="TESTICULAR SOLUBLE ADENYLYL CYCLASE"/>
    <property type="match status" value="1"/>
</dbReference>
<dbReference type="PROSITE" id="PS50043">
    <property type="entry name" value="HTH_LUXR_2"/>
    <property type="match status" value="1"/>
</dbReference>
<dbReference type="CDD" id="cd06170">
    <property type="entry name" value="LuxR_C_like"/>
    <property type="match status" value="1"/>
</dbReference>
<dbReference type="InterPro" id="IPR036388">
    <property type="entry name" value="WH-like_DNA-bd_sf"/>
</dbReference>
<dbReference type="AlphaFoldDB" id="A0AA41PZ62"/>
<accession>A0AA41PZ62</accession>
<dbReference type="SMART" id="SM00028">
    <property type="entry name" value="TPR"/>
    <property type="match status" value="3"/>
</dbReference>
<dbReference type="Pfam" id="PF13424">
    <property type="entry name" value="TPR_12"/>
    <property type="match status" value="1"/>
</dbReference>
<dbReference type="GO" id="GO:0005524">
    <property type="term" value="F:ATP binding"/>
    <property type="evidence" value="ECO:0007669"/>
    <property type="project" value="UniProtKB-KW"/>
</dbReference>
<dbReference type="Gene3D" id="1.10.10.10">
    <property type="entry name" value="Winged helix-like DNA-binding domain superfamily/Winged helix DNA-binding domain"/>
    <property type="match status" value="1"/>
</dbReference>
<dbReference type="GO" id="GO:0006355">
    <property type="term" value="P:regulation of DNA-templated transcription"/>
    <property type="evidence" value="ECO:0007669"/>
    <property type="project" value="InterPro"/>
</dbReference>
<dbReference type="Gene3D" id="1.25.40.10">
    <property type="entry name" value="Tetratricopeptide repeat domain"/>
    <property type="match status" value="2"/>
</dbReference>
<dbReference type="Pfam" id="PF13191">
    <property type="entry name" value="AAA_16"/>
    <property type="match status" value="1"/>
</dbReference>
<evidence type="ECO:0000256" key="1">
    <source>
        <dbReference type="ARBA" id="ARBA00022741"/>
    </source>
</evidence>
<dbReference type="GO" id="GO:0003677">
    <property type="term" value="F:DNA binding"/>
    <property type="evidence" value="ECO:0007669"/>
    <property type="project" value="InterPro"/>
</dbReference>
<feature type="region of interest" description="Disordered" evidence="3">
    <location>
        <begin position="913"/>
        <end position="945"/>
    </location>
</feature>
<dbReference type="SUPFAM" id="SSF52540">
    <property type="entry name" value="P-loop containing nucleoside triphosphate hydrolases"/>
    <property type="match status" value="1"/>
</dbReference>
<protein>
    <submittedName>
        <fullName evidence="5">AAA family ATPase</fullName>
    </submittedName>
</protein>
<keyword evidence="2" id="KW-0067">ATP-binding</keyword>
<feature type="domain" description="HTH luxR-type" evidence="4">
    <location>
        <begin position="936"/>
        <end position="1001"/>
    </location>
</feature>
<dbReference type="Gene3D" id="3.40.50.300">
    <property type="entry name" value="P-loop containing nucleotide triphosphate hydrolases"/>
    <property type="match status" value="1"/>
</dbReference>
<dbReference type="SUPFAM" id="SSF48452">
    <property type="entry name" value="TPR-like"/>
    <property type="match status" value="1"/>
</dbReference>
<dbReference type="Pfam" id="PF00196">
    <property type="entry name" value="GerE"/>
    <property type="match status" value="1"/>
</dbReference>
<dbReference type="GO" id="GO:0004016">
    <property type="term" value="F:adenylate cyclase activity"/>
    <property type="evidence" value="ECO:0007669"/>
    <property type="project" value="TreeGrafter"/>
</dbReference>
<sequence>MLDLVSTAAVSPVFVGRLPELSHLADALRAADAGTPGVVLIAGEAGVGKTRLLQEFFDQAEGTGAVTAVGGCLELGAEGLPFAPVSAAMRALTDVLGPELAEAVAGREQDLAWVMPHLAPVPSGGASGDYDRARLFELMLRVLERLGEDRTLVVAFEDLHWADASTRELLSFLIRSMRRGRILIVGTYRADAIDRRHPLRPLLVELDRIRTVRRLDLGRLTRAQVGDQLRGILGEEPSRRLVRQIFQKSEGNAFFVEELACSVRCGRLTELSDTLRDLLLIRVEDLPDATQSVVRVAAVGGSTVGHPLLAEVAGMDNTQLDDALRSAVSMHVLVPTKDGEGYQFRHALVREAVRDDLLPGERMRMYVRYAEGLEKRPDLVPCDEYSSRLAMYWYHAGRATEALPAVLAAAETARSRYAFGEQFRLLERALELWEQVPEPELLTGMTLLDLLTAAIAPARFDTAYDRALAFCRQALDLVDPEQDPRRAASLWAIRAGLLRNSNRASGLVELQKAEALLVGLPPSIEHARVLGQIARDEMLDHPTEQSIATAREALAIAKSVGRHPADEATILKTLGCLVVSLGRPEEGLAYFEEARAIAARASEPDIMCLVLSNLASVLEGLGRHREAVEAGRESLAIARERGLVRGLGSFSIGNLAEALVSLGEWTEAAAVLDEVFDYDPKPETVGHAYRLVVEIALARGDIAAANAALERAREIAGSTYIEPQFLIPLRMLEVSVARRVGRLADVRELIRLELRGAFPAGHQRYVWPLLLEAARAEGDATELAGYPRGGAELKARQEVLKRMRTAALALAQDCDLDTAHAVNLRAELARAEGEATVEHWEEAVAAWELTSKPYALARVRSRLATALIAAGDRPRAAEQLSLAHAAAVALGARPLTEETELLARRARLVIDGGTPAPGGSGAPAAAGRAEAVPTGEPQDGPALTPRERDVLRLVVDGRSNRQIAEELFISVKTASVHVSNILGKLEVSSRGEAAALAHRLQLVDSA</sequence>
<dbReference type="InterPro" id="IPR011990">
    <property type="entry name" value="TPR-like_helical_dom_sf"/>
</dbReference>
<dbReference type="PANTHER" id="PTHR16305:SF35">
    <property type="entry name" value="TRANSCRIPTIONAL ACTIVATOR DOMAIN"/>
    <property type="match status" value="1"/>
</dbReference>
<evidence type="ECO:0000313" key="6">
    <source>
        <dbReference type="Proteomes" id="UP001165378"/>
    </source>
</evidence>
<dbReference type="PRINTS" id="PR00038">
    <property type="entry name" value="HTHLUXR"/>
</dbReference>
<dbReference type="SUPFAM" id="SSF46894">
    <property type="entry name" value="C-terminal effector domain of the bipartite response regulators"/>
    <property type="match status" value="1"/>
</dbReference>
<dbReference type="InterPro" id="IPR019734">
    <property type="entry name" value="TPR_rpt"/>
</dbReference>
<proteinExistence type="predicted"/>
<evidence type="ECO:0000259" key="4">
    <source>
        <dbReference type="PROSITE" id="PS50043"/>
    </source>
</evidence>
<keyword evidence="1" id="KW-0547">Nucleotide-binding</keyword>
<feature type="compositionally biased region" description="Low complexity" evidence="3">
    <location>
        <begin position="922"/>
        <end position="935"/>
    </location>
</feature>
<dbReference type="Proteomes" id="UP001165378">
    <property type="component" value="Unassembled WGS sequence"/>
</dbReference>
<comment type="caution">
    <text evidence="5">The sequence shown here is derived from an EMBL/GenBank/DDBJ whole genome shotgun (WGS) entry which is preliminary data.</text>
</comment>
<name>A0AA41PZ62_9ACTN</name>
<dbReference type="InterPro" id="IPR041664">
    <property type="entry name" value="AAA_16"/>
</dbReference>
<dbReference type="InterPro" id="IPR000792">
    <property type="entry name" value="Tscrpt_reg_LuxR_C"/>
</dbReference>
<organism evidence="5 6">
    <name type="scientific">Yinghuangia soli</name>
    <dbReference type="NCBI Taxonomy" id="2908204"/>
    <lineage>
        <taxon>Bacteria</taxon>
        <taxon>Bacillati</taxon>
        <taxon>Actinomycetota</taxon>
        <taxon>Actinomycetes</taxon>
        <taxon>Kitasatosporales</taxon>
        <taxon>Streptomycetaceae</taxon>
        <taxon>Yinghuangia</taxon>
    </lineage>
</organism>
<dbReference type="EMBL" id="JAKFHA010000007">
    <property type="protein sequence ID" value="MCF2528623.1"/>
    <property type="molecule type" value="Genomic_DNA"/>
</dbReference>
<dbReference type="InterPro" id="IPR016032">
    <property type="entry name" value="Sig_transdc_resp-reg_C-effctor"/>
</dbReference>
<evidence type="ECO:0000313" key="5">
    <source>
        <dbReference type="EMBL" id="MCF2528623.1"/>
    </source>
</evidence>
<gene>
    <name evidence="5" type="ORF">LZ495_15555</name>
</gene>
<evidence type="ECO:0000256" key="3">
    <source>
        <dbReference type="SAM" id="MobiDB-lite"/>
    </source>
</evidence>
<dbReference type="InterPro" id="IPR027417">
    <property type="entry name" value="P-loop_NTPase"/>
</dbReference>
<dbReference type="GO" id="GO:0005737">
    <property type="term" value="C:cytoplasm"/>
    <property type="evidence" value="ECO:0007669"/>
    <property type="project" value="TreeGrafter"/>
</dbReference>